<gene>
    <name evidence="2" type="ORF">BXZ70DRAFT_1007257</name>
</gene>
<feature type="region of interest" description="Disordered" evidence="1">
    <location>
        <begin position="167"/>
        <end position="186"/>
    </location>
</feature>
<comment type="caution">
    <text evidence="2">The sequence shown here is derived from an EMBL/GenBank/DDBJ whole genome shotgun (WGS) entry which is preliminary data.</text>
</comment>
<reference evidence="2" key="1">
    <citation type="journal article" date="2021" name="New Phytol.">
        <title>Evolutionary innovations through gain and loss of genes in the ectomycorrhizal Boletales.</title>
        <authorList>
            <person name="Wu G."/>
            <person name="Miyauchi S."/>
            <person name="Morin E."/>
            <person name="Kuo A."/>
            <person name="Drula E."/>
            <person name="Varga T."/>
            <person name="Kohler A."/>
            <person name="Feng B."/>
            <person name="Cao Y."/>
            <person name="Lipzen A."/>
            <person name="Daum C."/>
            <person name="Hundley H."/>
            <person name="Pangilinan J."/>
            <person name="Johnson J."/>
            <person name="Barry K."/>
            <person name="LaButti K."/>
            <person name="Ng V."/>
            <person name="Ahrendt S."/>
            <person name="Min B."/>
            <person name="Choi I.G."/>
            <person name="Park H."/>
            <person name="Plett J.M."/>
            <person name="Magnuson J."/>
            <person name="Spatafora J.W."/>
            <person name="Nagy L.G."/>
            <person name="Henrissat B."/>
            <person name="Grigoriev I.V."/>
            <person name="Yang Z.L."/>
            <person name="Xu J."/>
            <person name="Martin F.M."/>
        </authorList>
    </citation>
    <scope>NUCLEOTIDE SEQUENCE</scope>
    <source>
        <strain evidence="2">KKN 215</strain>
    </source>
</reference>
<feature type="compositionally biased region" description="Pro residues" evidence="1">
    <location>
        <begin position="260"/>
        <end position="276"/>
    </location>
</feature>
<proteinExistence type="predicted"/>
<accession>A0A8K0UQ06</accession>
<dbReference type="EMBL" id="JAEVFJ010000012">
    <property type="protein sequence ID" value="KAH8101423.1"/>
    <property type="molecule type" value="Genomic_DNA"/>
</dbReference>
<feature type="region of interest" description="Disordered" evidence="1">
    <location>
        <begin position="53"/>
        <end position="104"/>
    </location>
</feature>
<organism evidence="2 3">
    <name type="scientific">Cristinia sonorae</name>
    <dbReference type="NCBI Taxonomy" id="1940300"/>
    <lineage>
        <taxon>Eukaryota</taxon>
        <taxon>Fungi</taxon>
        <taxon>Dikarya</taxon>
        <taxon>Basidiomycota</taxon>
        <taxon>Agaricomycotina</taxon>
        <taxon>Agaricomycetes</taxon>
        <taxon>Agaricomycetidae</taxon>
        <taxon>Agaricales</taxon>
        <taxon>Pleurotineae</taxon>
        <taxon>Stephanosporaceae</taxon>
        <taxon>Cristinia</taxon>
    </lineage>
</organism>
<feature type="compositionally biased region" description="Polar residues" evidence="1">
    <location>
        <begin position="412"/>
        <end position="427"/>
    </location>
</feature>
<feature type="region of interest" description="Disordered" evidence="1">
    <location>
        <begin position="253"/>
        <end position="444"/>
    </location>
</feature>
<evidence type="ECO:0000256" key="1">
    <source>
        <dbReference type="SAM" id="MobiDB-lite"/>
    </source>
</evidence>
<feature type="compositionally biased region" description="Low complexity" evidence="1">
    <location>
        <begin position="58"/>
        <end position="71"/>
    </location>
</feature>
<feature type="compositionally biased region" description="Polar residues" evidence="1">
    <location>
        <begin position="380"/>
        <end position="394"/>
    </location>
</feature>
<name>A0A8K0UQ06_9AGAR</name>
<dbReference type="Proteomes" id="UP000813824">
    <property type="component" value="Unassembled WGS sequence"/>
</dbReference>
<protein>
    <submittedName>
        <fullName evidence="2">Uncharacterized protein</fullName>
    </submittedName>
</protein>
<evidence type="ECO:0000313" key="2">
    <source>
        <dbReference type="EMBL" id="KAH8101423.1"/>
    </source>
</evidence>
<feature type="compositionally biased region" description="Basic and acidic residues" evidence="1">
    <location>
        <begin position="174"/>
        <end position="186"/>
    </location>
</feature>
<keyword evidence="3" id="KW-1185">Reference proteome</keyword>
<feature type="compositionally biased region" description="Polar residues" evidence="1">
    <location>
        <begin position="361"/>
        <end position="370"/>
    </location>
</feature>
<feature type="compositionally biased region" description="Polar residues" evidence="1">
    <location>
        <begin position="89"/>
        <end position="98"/>
    </location>
</feature>
<feature type="compositionally biased region" description="Basic and acidic residues" evidence="1">
    <location>
        <begin position="330"/>
        <end position="347"/>
    </location>
</feature>
<dbReference type="OrthoDB" id="3269282at2759"/>
<sequence>MHVVDVRAETDPALLTPSVCRVRFDSACVLIPEPAAPSRMPRILSKSYSLPLWKKKSPASTPSSPVVADASEQPPSPVEDGRARFRFSRSPSKTSRARSTSRDTEALVPCIVDHEHPHRRHRRPSLPITPKSDVVTIPLRECCLKCYPVAEESWEEGSSWQEKFTKGARRRRNSSADDIRPTRRRVSEDLPGFETIINVDEVDIRRRSKDSDSPTTSAIDIPAKTDTCILGRKLVVATSTTLAIPKPSVIEEDEDQLFPLPSPRRTPNGSPVPSPAATPSSSSTNLAKTVLGQKGSPNAKPIGRSVSPRPIATGRESPNLLATASPLRPLELHRRADITPPRARELSETSTLSSSDDVPELTSSPSSFTFADSPDLSLLGSPQTPSLATPSVTHSHPIAIRQEKEKRPTANAYDTSPIISTAGTSPQLRRGNSLPAGSGLSISPQSWRKLHLPNAGSILKAGADVLKGVSSMSGGVAV</sequence>
<evidence type="ECO:0000313" key="3">
    <source>
        <dbReference type="Proteomes" id="UP000813824"/>
    </source>
</evidence>
<dbReference type="AlphaFoldDB" id="A0A8K0UQ06"/>